<keyword evidence="3" id="KW-1185">Reference proteome</keyword>
<dbReference type="EMBL" id="CAACVS010000602">
    <property type="protein sequence ID" value="VEU43930.1"/>
    <property type="molecule type" value="Genomic_DNA"/>
</dbReference>
<evidence type="ECO:0000313" key="2">
    <source>
        <dbReference type="EMBL" id="VEU43930.1"/>
    </source>
</evidence>
<feature type="region of interest" description="Disordered" evidence="1">
    <location>
        <begin position="53"/>
        <end position="72"/>
    </location>
</feature>
<gene>
    <name evidence="2" type="ORF">PSNMU_V1.4_AUG-EV-PASAV3_0110330</name>
</gene>
<dbReference type="Proteomes" id="UP000291116">
    <property type="component" value="Unassembled WGS sequence"/>
</dbReference>
<protein>
    <submittedName>
        <fullName evidence="2">Uncharacterized protein</fullName>
    </submittedName>
</protein>
<evidence type="ECO:0000313" key="3">
    <source>
        <dbReference type="Proteomes" id="UP000291116"/>
    </source>
</evidence>
<feature type="region of interest" description="Disordered" evidence="1">
    <location>
        <begin position="609"/>
        <end position="647"/>
    </location>
</feature>
<accession>A0A448ZPG9</accession>
<organism evidence="2 3">
    <name type="scientific">Pseudo-nitzschia multistriata</name>
    <dbReference type="NCBI Taxonomy" id="183589"/>
    <lineage>
        <taxon>Eukaryota</taxon>
        <taxon>Sar</taxon>
        <taxon>Stramenopiles</taxon>
        <taxon>Ochrophyta</taxon>
        <taxon>Bacillariophyta</taxon>
        <taxon>Bacillariophyceae</taxon>
        <taxon>Bacillariophycidae</taxon>
        <taxon>Bacillariales</taxon>
        <taxon>Bacillariaceae</taxon>
        <taxon>Pseudo-nitzschia</taxon>
    </lineage>
</organism>
<sequence length="647" mass="71668">MATLSALDDFLDSPEADKGIGTVEARRLISEIPGDEDEAFKYFVNIVVPRNQSEVSGGEEKDSGADEEDESQAARSYRAMTMLKQDLSIPNIPSVLIKNPDQAGLLAKDLFAGLSVSNRKRYSTLHIRELLDALLEVYPEKVMAAASAGVCYGCTGRKGIASAEKSAQHTANLYHQNLRNKFKIGIGQRKKFVRACMDFQLMDRLAKTITTSSTEADLGEEACEAILTMIELIGYPPEDIPQQRMQQATNKKEEVSVGEEVLLSPLATTEWWAALLNTLCTDTCTSQQRLAISRTCMQSFSLATGNSSRICKSHAPATDATEQAAGEVVDEKEVKITNKLIDWGLTDKIYASLVAQLPLLIKTLDLPSHDILNYKATFSTSGTNETNLDLPIIRHPGRYCTVPLGSWRLQLLSLLKEIVVYSGLTSKKSETIGDAIESLMVLPLPAELNKSKKKEDENDNEDCTIPAIFNPWPALCSYIWAYPNNDFYGITFFEMLRSVVLKHHEPTLRVILQKSKFLTKAIKSVSNHQETCSSVVLDCLNLLRLRAKSLPPNTFLPQYLNSHDGWKAHIDQLIQTTTTQQTPIKNEGKTVNIGLGSAYAKQLGLGDVSEYDSTESKSPSDNTHQSELGETNGKKKKKNNKKKKKKK</sequence>
<dbReference type="OrthoDB" id="42524at2759"/>
<dbReference type="AlphaFoldDB" id="A0A448ZPG9"/>
<feature type="compositionally biased region" description="Basic residues" evidence="1">
    <location>
        <begin position="634"/>
        <end position="647"/>
    </location>
</feature>
<proteinExistence type="predicted"/>
<reference evidence="2 3" key="1">
    <citation type="submission" date="2019-01" db="EMBL/GenBank/DDBJ databases">
        <authorList>
            <person name="Ferrante I. M."/>
        </authorList>
    </citation>
    <scope>NUCLEOTIDE SEQUENCE [LARGE SCALE GENOMIC DNA]</scope>
    <source>
        <strain evidence="2 3">B856</strain>
    </source>
</reference>
<feature type="compositionally biased region" description="Polar residues" evidence="1">
    <location>
        <begin position="616"/>
        <end position="629"/>
    </location>
</feature>
<name>A0A448ZPG9_9STRA</name>
<evidence type="ECO:0000256" key="1">
    <source>
        <dbReference type="SAM" id="MobiDB-lite"/>
    </source>
</evidence>